<sequence>LQQSMLSPSAEVFGTDRNVTDGSHPIISLEIKSHKIDHARPKTKMIKASESAYRTNELRSIMLSCLCLMFFKH</sequence>
<reference evidence="1 2" key="1">
    <citation type="submission" date="2021-05" db="EMBL/GenBank/DDBJ databases">
        <title>Genome Assembly of Synthetic Allotetraploid Brassica napus Reveals Homoeologous Exchanges between Subgenomes.</title>
        <authorList>
            <person name="Davis J.T."/>
        </authorList>
    </citation>
    <scope>NUCLEOTIDE SEQUENCE [LARGE SCALE GENOMIC DNA]</scope>
    <source>
        <strain evidence="2">cv. Da-Ae</strain>
        <tissue evidence="1">Seedling</tissue>
    </source>
</reference>
<evidence type="ECO:0000313" key="1">
    <source>
        <dbReference type="EMBL" id="KAH0892771.1"/>
    </source>
</evidence>
<feature type="non-terminal residue" evidence="1">
    <location>
        <position position="1"/>
    </location>
</feature>
<evidence type="ECO:0000313" key="2">
    <source>
        <dbReference type="Proteomes" id="UP000824890"/>
    </source>
</evidence>
<feature type="non-terminal residue" evidence="1">
    <location>
        <position position="73"/>
    </location>
</feature>
<dbReference type="EMBL" id="JAGKQM010000013">
    <property type="protein sequence ID" value="KAH0892771.1"/>
    <property type="molecule type" value="Genomic_DNA"/>
</dbReference>
<gene>
    <name evidence="1" type="ORF">HID58_055200</name>
</gene>
<keyword evidence="2" id="KW-1185">Reference proteome</keyword>
<name>A0ABQ8AJW1_BRANA</name>
<dbReference type="Proteomes" id="UP000824890">
    <property type="component" value="Unassembled WGS sequence"/>
</dbReference>
<organism evidence="1 2">
    <name type="scientific">Brassica napus</name>
    <name type="common">Rape</name>
    <dbReference type="NCBI Taxonomy" id="3708"/>
    <lineage>
        <taxon>Eukaryota</taxon>
        <taxon>Viridiplantae</taxon>
        <taxon>Streptophyta</taxon>
        <taxon>Embryophyta</taxon>
        <taxon>Tracheophyta</taxon>
        <taxon>Spermatophyta</taxon>
        <taxon>Magnoliopsida</taxon>
        <taxon>eudicotyledons</taxon>
        <taxon>Gunneridae</taxon>
        <taxon>Pentapetalae</taxon>
        <taxon>rosids</taxon>
        <taxon>malvids</taxon>
        <taxon>Brassicales</taxon>
        <taxon>Brassicaceae</taxon>
        <taxon>Brassiceae</taxon>
        <taxon>Brassica</taxon>
    </lineage>
</organism>
<accession>A0ABQ8AJW1</accession>
<proteinExistence type="predicted"/>
<comment type="caution">
    <text evidence="1">The sequence shown here is derived from an EMBL/GenBank/DDBJ whole genome shotgun (WGS) entry which is preliminary data.</text>
</comment>
<protein>
    <submittedName>
        <fullName evidence="1">Uncharacterized protein</fullName>
    </submittedName>
</protein>